<reference evidence="1 2" key="1">
    <citation type="journal article" date="2019" name="Int. J. Syst. Evol. Microbiol.">
        <title>The Global Catalogue of Microorganisms (GCM) 10K type strain sequencing project: providing services to taxonomists for standard genome sequencing and annotation.</title>
        <authorList>
            <consortium name="The Broad Institute Genomics Platform"/>
            <consortium name="The Broad Institute Genome Sequencing Center for Infectious Disease"/>
            <person name="Wu L."/>
            <person name="Ma J."/>
        </authorList>
    </citation>
    <scope>NUCLEOTIDE SEQUENCE [LARGE SCALE GENOMIC DNA]</scope>
    <source>
        <strain evidence="1 2">CGMCC 1.12543</strain>
    </source>
</reference>
<keyword evidence="2" id="KW-1185">Reference proteome</keyword>
<evidence type="ECO:0000313" key="1">
    <source>
        <dbReference type="EMBL" id="MFC5970622.1"/>
    </source>
</evidence>
<dbReference type="InterPro" id="IPR007362">
    <property type="entry name" value="DUF429"/>
</dbReference>
<dbReference type="Proteomes" id="UP001596099">
    <property type="component" value="Unassembled WGS sequence"/>
</dbReference>
<sequence length="276" mass="30280">MDVYGVDFSGAADAGRTTWLASATVEGTEQGDGHLRVETVRSLTDLAGTADRAPALAELRERLQEPTAAGLDFSFGLPFGVHDCDSWPEFLRWFPGEFDGPDDLRARCRERVEYRTDGERSYVGRATDEQVGASSPYHWLVAHQTFYGVRDVLGPLVTDGAVTVAPMQERESDADDRPTLCEVYPAATLRSLDLPDERYKGADAADREAYAERRERIVAGIPDDCTLTPSVRTAALDDTGGDALDAVLAAYATYRAVREGFATDREFHPAEGYIYV</sequence>
<gene>
    <name evidence="1" type="ORF">ACFPYI_04685</name>
</gene>
<comment type="caution">
    <text evidence="1">The sequence shown here is derived from an EMBL/GenBank/DDBJ whole genome shotgun (WGS) entry which is preliminary data.</text>
</comment>
<accession>A0ABD5RJW2</accession>
<name>A0ABD5RJW2_9EURY</name>
<protein>
    <submittedName>
        <fullName evidence="1">DUF429 domain-containing protein</fullName>
    </submittedName>
</protein>
<dbReference type="RefSeq" id="WP_247413554.1">
    <property type="nucleotide sequence ID" value="NZ_JALLGW010000001.1"/>
</dbReference>
<dbReference type="EMBL" id="JBHSQH010000001">
    <property type="protein sequence ID" value="MFC5970622.1"/>
    <property type="molecule type" value="Genomic_DNA"/>
</dbReference>
<proteinExistence type="predicted"/>
<evidence type="ECO:0000313" key="2">
    <source>
        <dbReference type="Proteomes" id="UP001596099"/>
    </source>
</evidence>
<dbReference type="AlphaFoldDB" id="A0ABD5RJW2"/>
<dbReference type="Pfam" id="PF04250">
    <property type="entry name" value="DUF429"/>
    <property type="match status" value="1"/>
</dbReference>
<organism evidence="1 2">
    <name type="scientific">Halomarina salina</name>
    <dbReference type="NCBI Taxonomy" id="1872699"/>
    <lineage>
        <taxon>Archaea</taxon>
        <taxon>Methanobacteriati</taxon>
        <taxon>Methanobacteriota</taxon>
        <taxon>Stenosarchaea group</taxon>
        <taxon>Halobacteria</taxon>
        <taxon>Halobacteriales</taxon>
        <taxon>Natronomonadaceae</taxon>
        <taxon>Halomarina</taxon>
    </lineage>
</organism>